<reference evidence="7 8" key="1">
    <citation type="submission" date="2024-04" db="EMBL/GenBank/DDBJ databases">
        <title>Phyllosticta paracitricarpa is synonymous to the EU quarantine fungus P. citricarpa based on phylogenomic analyses.</title>
        <authorList>
            <consortium name="Lawrence Berkeley National Laboratory"/>
            <person name="Van Ingen-Buijs V.A."/>
            <person name="Van Westerhoven A.C."/>
            <person name="Haridas S."/>
            <person name="Skiadas P."/>
            <person name="Martin F."/>
            <person name="Groenewald J.Z."/>
            <person name="Crous P.W."/>
            <person name="Seidl M.F."/>
        </authorList>
    </citation>
    <scope>NUCLEOTIDE SEQUENCE [LARGE SCALE GENOMIC DNA]</scope>
    <source>
        <strain evidence="7 8">CBS 123371</strain>
    </source>
</reference>
<feature type="compositionally biased region" description="Acidic residues" evidence="6">
    <location>
        <begin position="1965"/>
        <end position="1979"/>
    </location>
</feature>
<evidence type="ECO:0000313" key="7">
    <source>
        <dbReference type="EMBL" id="KAK7524524.1"/>
    </source>
</evidence>
<keyword evidence="5" id="KW-0539">Nucleus</keyword>
<evidence type="ECO:0000256" key="2">
    <source>
        <dbReference type="ARBA" id="ARBA00004123"/>
    </source>
</evidence>
<feature type="compositionally biased region" description="Basic and acidic residues" evidence="6">
    <location>
        <begin position="328"/>
        <end position="369"/>
    </location>
</feature>
<feature type="region of interest" description="Disordered" evidence="6">
    <location>
        <begin position="328"/>
        <end position="422"/>
    </location>
</feature>
<accession>A0ABR1L0A6</accession>
<organism evidence="7 8">
    <name type="scientific">Phyllosticta citriasiana</name>
    <dbReference type="NCBI Taxonomy" id="595635"/>
    <lineage>
        <taxon>Eukaryota</taxon>
        <taxon>Fungi</taxon>
        <taxon>Dikarya</taxon>
        <taxon>Ascomycota</taxon>
        <taxon>Pezizomycotina</taxon>
        <taxon>Dothideomycetes</taxon>
        <taxon>Dothideomycetes incertae sedis</taxon>
        <taxon>Botryosphaeriales</taxon>
        <taxon>Phyllostictaceae</taxon>
        <taxon>Phyllosticta</taxon>
    </lineage>
</organism>
<dbReference type="Proteomes" id="UP001363622">
    <property type="component" value="Unassembled WGS sequence"/>
</dbReference>
<protein>
    <recommendedName>
        <fullName evidence="4">Histone transcription regulator 3 homolog</fullName>
    </recommendedName>
</protein>
<comment type="similarity">
    <text evidence="3">Belongs to the HIR3 family.</text>
</comment>
<comment type="function">
    <text evidence="1">Has a role in a nucleosome assembly pathway that is required for the integrity of heterochromatin and proper chromosome segregation.</text>
</comment>
<feature type="compositionally biased region" description="Polar residues" evidence="6">
    <location>
        <begin position="847"/>
        <end position="867"/>
    </location>
</feature>
<feature type="region of interest" description="Disordered" evidence="6">
    <location>
        <begin position="1861"/>
        <end position="1979"/>
    </location>
</feature>
<feature type="compositionally biased region" description="Acidic residues" evidence="6">
    <location>
        <begin position="1910"/>
        <end position="1947"/>
    </location>
</feature>
<comment type="subcellular location">
    <subcellularLocation>
        <location evidence="2">Nucleus</location>
    </subcellularLocation>
</comment>
<comment type="caution">
    <text evidence="7">The sequence shown here is derived from an EMBL/GenBank/DDBJ whole genome shotgun (WGS) entry which is preliminary data.</text>
</comment>
<dbReference type="PANTHER" id="PTHR15502:SF7">
    <property type="entry name" value="CALCINEURIN-BINDING PROTEIN CABIN-1"/>
    <property type="match status" value="1"/>
</dbReference>
<sequence length="1979" mass="222456">MSSFKALNIESDIESDDEIDDTKEIQIEEALKLYQTALKYHSEGPRSFAQAAEAYKALFESEIFNYTESLSEFRRSALHGDPDFDLLFQEDFDAGPVQTAGGADSAPNTLPQILHLSYKNHGQFLLEALHHELGTSQLSSSTHAPLQFFAEALDKDDTDLHLWSRAASVAALAGSSRITRFCLEAVLEGDDEGLDSIMRLPGLEEGFAGQQLRELVEKLKDQLSLALAPLSDLRRKRLSTAIKKRLAPLTFAPLPAEVQLRKKLQDAFDSPPLQVTLTPISATWAHVGDAILTEYIQGLQQRSEKGPGALVALKLPRVSAYEPGAIDMEVHHGPGAEPESKPDHQKDGGQDTREQPRTTAREDGDSEMKDAEDDTQTSKPEAAANGDGAAIDQSERPVGPSRKRSTDSAGLAETADGGRVRSKRIRARESVGDSALGTVPDTSHQLYESGFKTMFEEADDWTFQIVNEILAKLGIKSLGSSKKLRDVLRNQGEPAGSRNTKLETAAKDLYLILQTCTPQAATVLTSGDSVDLLGGASREAGLNAFLGYTKSPGSQASSGPLLVDEGLLSWSQRFEIGGPVKELLWSWLQAMMRSRAMSTSENQTDSRSSYLRHQWSEDLKRIVVQAIVNADDLVYQRLLEEATQLNSRLVQAQASGKELELDERETSMIEMVQSVFELHLDVYSLIRHPTSSVDISTQTLQRERLERWVLLARDAIAYRSSCRKISSIDELDFRHLWASIFHLSVSEDTPQDYVVACIEELKTIAGLLDIPVIHVQNNAIMPELSVEAAERELTKINMKDAFMKVFQQDENDPVTVIESLEPILESSCQGKSQQNNQNPGRLEIADSQDNFDAPSQPSDLGNENEQIAAQPRPGPLQAMIQFVSNANVSLRLSLWQRLRQAYEAIDYPPKVVSCYLRSIEILVEDMKSAAYTEDAPEQRSAELLKWLRIIDEIFVKILKSFGLEDIFECIDEDHMQSSLNAIAELLWLLNTVNVYEDDLIRAGQFSQPTFEGHPSPLHHTVLAKLHEIQVRGWMLQWILLDDAMKSNAELFPTPNEDRFEYLRHLHYDFGIRGFCAASNKLFLRVFKDQLLRWFKDNDIADVETRDRVLCQVLYDLYNLYCFTDPLDKTEHPNEYDPKYDPMDQKAALKLLDFVMYQTRKVSLKDLHKTQLGASIDVVHGHLARTKPAGADDLALNRLKYMSFIKSPIRATDLYRCVKGVGELSTKPILSKNARIASKGWYFLMGSLALNRFRSQNQKRQAPVPTEDLNIASAFFVQDLEYDSERWETWYLQALSYDYQIDEMVAWSAEKVNRNDPDLIQHQRAAIHCYTMAVATAMRHADSSEKTQDKIAQLFADFGMRIYASSRDPFAMQAFNFKEAETRFYSKFEITREAPFTPLLVSSAWKFAAGLFRRAINRRPDYWLYYYMLGKCLWKLLNVDSRSSNGTSSNNNGSKFSTWPDTRYSFEKIVQSSNVTSSVEVVDAFVRAIEELPEKKGSRDAILEPHYKLLSVLHKMVHTKKRTPNQAMEALQATHYARQIPMPLSEDDDVGDREEWDDYCLKVLKVIRQADKSNWHHRMTARAARIHYGDPRPEDTFVSAIAAKNEFTQQIYTKTMQLQVWKPEYERLGRHFVYTTRYTTFFIQLLAETNDRAGMEALAKRVRRRNHEFYEHGKLWQNLCQTYLKMLRKAARIPEGHEDAVFKAINHEEWLVWAGKLEAWCRKPENKSPVLEVLTEAIELRRLNNNLMKATLIDDLIGDTYALLYQQVLPQLLAESGPALTSETVQPPSGAAAAPERTNMMSMQNIMNMDGTSDQPGQNPAFQVLNLQSSTQPQPTPAEAPFTAAAPKTRLKGVGRRELMRKADAAVTRPVAAPSTTNIPIRATPTPKSAPPAADATAGTAEDATKVKEEPEAEGEAESEAEAEADGQDEQQEGAQETAEEGTQEETETGTGAAEPSTPASVHDSADDESELSELDEDLD</sequence>
<dbReference type="PANTHER" id="PTHR15502">
    <property type="entry name" value="CALCINEURIN-BINDING PROTEIN CABIN 1-RELATED"/>
    <property type="match status" value="1"/>
</dbReference>
<evidence type="ECO:0000256" key="5">
    <source>
        <dbReference type="ARBA" id="ARBA00023242"/>
    </source>
</evidence>
<dbReference type="InterPro" id="IPR033053">
    <property type="entry name" value="Hir3/CABIN1"/>
</dbReference>
<evidence type="ECO:0000313" key="8">
    <source>
        <dbReference type="Proteomes" id="UP001363622"/>
    </source>
</evidence>
<dbReference type="EMBL" id="JBBPHU010000001">
    <property type="protein sequence ID" value="KAK7524524.1"/>
    <property type="molecule type" value="Genomic_DNA"/>
</dbReference>
<evidence type="ECO:0000256" key="1">
    <source>
        <dbReference type="ARBA" id="ARBA00002687"/>
    </source>
</evidence>
<feature type="region of interest" description="Disordered" evidence="6">
    <location>
        <begin position="827"/>
        <end position="868"/>
    </location>
</feature>
<name>A0ABR1L0A6_9PEZI</name>
<feature type="compositionally biased region" description="Low complexity" evidence="6">
    <location>
        <begin position="1948"/>
        <end position="1957"/>
    </location>
</feature>
<keyword evidence="8" id="KW-1185">Reference proteome</keyword>
<gene>
    <name evidence="7" type="ORF">IWZ03DRAFT_322794</name>
</gene>
<feature type="compositionally biased region" description="Low complexity" evidence="6">
    <location>
        <begin position="1882"/>
        <end position="1901"/>
    </location>
</feature>
<proteinExistence type="inferred from homology"/>
<evidence type="ECO:0000256" key="4">
    <source>
        <dbReference type="ARBA" id="ARBA00014848"/>
    </source>
</evidence>
<evidence type="ECO:0000256" key="6">
    <source>
        <dbReference type="SAM" id="MobiDB-lite"/>
    </source>
</evidence>
<feature type="compositionally biased region" description="Polar residues" evidence="6">
    <location>
        <begin position="827"/>
        <end position="839"/>
    </location>
</feature>
<evidence type="ECO:0000256" key="3">
    <source>
        <dbReference type="ARBA" id="ARBA00007335"/>
    </source>
</evidence>